<gene>
    <name evidence="1" type="ORF">AADG42_02935</name>
</gene>
<dbReference type="SFLD" id="SFLDG01129">
    <property type="entry name" value="C1.5:_HAD__Beta-PGM__Phosphata"/>
    <property type="match status" value="1"/>
</dbReference>
<dbReference type="Proteomes" id="UP001442841">
    <property type="component" value="Chromosome"/>
</dbReference>
<dbReference type="InterPro" id="IPR023198">
    <property type="entry name" value="PGP-like_dom2"/>
</dbReference>
<dbReference type="Gene3D" id="1.10.150.240">
    <property type="entry name" value="Putative phosphatase, domain 2"/>
    <property type="match status" value="1"/>
</dbReference>
<evidence type="ECO:0000313" key="1">
    <source>
        <dbReference type="EMBL" id="XAN09375.1"/>
    </source>
</evidence>
<dbReference type="PANTHER" id="PTHR43434">
    <property type="entry name" value="PHOSPHOGLYCOLATE PHOSPHATASE"/>
    <property type="match status" value="1"/>
</dbReference>
<sequence>MWRHLIWDMGGTLIDTYPAVDRTFVEVCREHGHDIPLGEVSLLTRRSIAEAGAELARRFGIPESRFTEAYAALKLSWRTTPAPVMAGARELLAYVRDRGGLNLVVTHRDRVSASDLLQAHGLVVDDLICAPDGLPRKPDPAMHQLAIQRHGLVPTECLAVGDRAIDAEAAEAAGIPWVMLATPGLSVPVRDSKGRHITDLKELMS</sequence>
<organism evidence="1 2">
    <name type="scientific">Ammonicoccus fulvus</name>
    <dbReference type="NCBI Taxonomy" id="3138240"/>
    <lineage>
        <taxon>Bacteria</taxon>
        <taxon>Bacillati</taxon>
        <taxon>Actinomycetota</taxon>
        <taxon>Actinomycetes</taxon>
        <taxon>Propionibacteriales</taxon>
        <taxon>Propionibacteriaceae</taxon>
        <taxon>Ammonicoccus</taxon>
    </lineage>
</organism>
<dbReference type="InterPro" id="IPR050155">
    <property type="entry name" value="HAD-like_hydrolase_sf"/>
</dbReference>
<dbReference type="Pfam" id="PF00702">
    <property type="entry name" value="Hydrolase"/>
    <property type="match status" value="1"/>
</dbReference>
<dbReference type="InterPro" id="IPR023214">
    <property type="entry name" value="HAD_sf"/>
</dbReference>
<proteinExistence type="predicted"/>
<accession>A0ABZ3FUD7</accession>
<keyword evidence="2" id="KW-1185">Reference proteome</keyword>
<keyword evidence="1" id="KW-0378">Hydrolase</keyword>
<dbReference type="NCBIfam" id="TIGR01509">
    <property type="entry name" value="HAD-SF-IA-v3"/>
    <property type="match status" value="1"/>
</dbReference>
<dbReference type="InterPro" id="IPR006439">
    <property type="entry name" value="HAD-SF_hydro_IA"/>
</dbReference>
<dbReference type="GO" id="GO:0016787">
    <property type="term" value="F:hydrolase activity"/>
    <property type="evidence" value="ECO:0007669"/>
    <property type="project" value="UniProtKB-KW"/>
</dbReference>
<name>A0ABZ3FUD7_9ACTN</name>
<evidence type="ECO:0000313" key="2">
    <source>
        <dbReference type="Proteomes" id="UP001442841"/>
    </source>
</evidence>
<dbReference type="PANTHER" id="PTHR43434:SF25">
    <property type="entry name" value="PHOSPHOGLYCOLATE PHOSPHATASE"/>
    <property type="match status" value="1"/>
</dbReference>
<dbReference type="RefSeq" id="WP_425310821.1">
    <property type="nucleotide sequence ID" value="NZ_CP154795.1"/>
</dbReference>
<dbReference type="Gene3D" id="3.40.50.1000">
    <property type="entry name" value="HAD superfamily/HAD-like"/>
    <property type="match status" value="1"/>
</dbReference>
<dbReference type="EMBL" id="CP154795">
    <property type="protein sequence ID" value="XAN09375.1"/>
    <property type="molecule type" value="Genomic_DNA"/>
</dbReference>
<dbReference type="SFLD" id="SFLDS00003">
    <property type="entry name" value="Haloacid_Dehalogenase"/>
    <property type="match status" value="1"/>
</dbReference>
<dbReference type="InterPro" id="IPR036412">
    <property type="entry name" value="HAD-like_sf"/>
</dbReference>
<dbReference type="SUPFAM" id="SSF56784">
    <property type="entry name" value="HAD-like"/>
    <property type="match status" value="1"/>
</dbReference>
<reference evidence="1 2" key="1">
    <citation type="submission" date="2024-04" db="EMBL/GenBank/DDBJ databases">
        <title>Isolation of an actinomycete strain from pig manure.</title>
        <authorList>
            <person name="Gong T."/>
            <person name="Yu Z."/>
            <person name="An M."/>
            <person name="Wei C."/>
            <person name="Yang W."/>
            <person name="Liu L."/>
        </authorList>
    </citation>
    <scope>NUCLEOTIDE SEQUENCE [LARGE SCALE GENOMIC DNA]</scope>
    <source>
        <strain evidence="1 2">ZF39</strain>
    </source>
</reference>
<protein>
    <submittedName>
        <fullName evidence="1">HAD-IA family hydrolase</fullName>
    </submittedName>
</protein>
<dbReference type="NCBIfam" id="TIGR01549">
    <property type="entry name" value="HAD-SF-IA-v1"/>
    <property type="match status" value="1"/>
</dbReference>